<dbReference type="InterPro" id="IPR020084">
    <property type="entry name" value="NUDIX_hydrolase_CS"/>
</dbReference>
<gene>
    <name evidence="5" type="ORF">EDC35_101258</name>
</gene>
<keyword evidence="3" id="KW-0460">Magnesium</keyword>
<dbReference type="PROSITE" id="PS00893">
    <property type="entry name" value="NUDIX_BOX"/>
    <property type="match status" value="1"/>
</dbReference>
<proteinExistence type="predicted"/>
<organism evidence="5 6">
    <name type="scientific">Thiobaca trueperi</name>
    <dbReference type="NCBI Taxonomy" id="127458"/>
    <lineage>
        <taxon>Bacteria</taxon>
        <taxon>Pseudomonadati</taxon>
        <taxon>Pseudomonadota</taxon>
        <taxon>Gammaproteobacteria</taxon>
        <taxon>Chromatiales</taxon>
        <taxon>Chromatiaceae</taxon>
        <taxon>Thiobaca</taxon>
    </lineage>
</organism>
<dbReference type="GO" id="GO:0006754">
    <property type="term" value="P:ATP biosynthetic process"/>
    <property type="evidence" value="ECO:0007669"/>
    <property type="project" value="TreeGrafter"/>
</dbReference>
<dbReference type="EMBL" id="SMAO01000001">
    <property type="protein sequence ID" value="TCT23943.1"/>
    <property type="molecule type" value="Genomic_DNA"/>
</dbReference>
<comment type="caution">
    <text evidence="5">The sequence shown here is derived from an EMBL/GenBank/DDBJ whole genome shotgun (WGS) entry which is preliminary data.</text>
</comment>
<dbReference type="InterPro" id="IPR003564">
    <property type="entry name" value="DHNTPase"/>
</dbReference>
<dbReference type="Pfam" id="PF00293">
    <property type="entry name" value="NUDIX"/>
    <property type="match status" value="1"/>
</dbReference>
<dbReference type="NCBIfam" id="NF006961">
    <property type="entry name" value="PRK09438.1"/>
    <property type="match status" value="1"/>
</dbReference>
<dbReference type="GO" id="GO:0046872">
    <property type="term" value="F:metal ion binding"/>
    <property type="evidence" value="ECO:0007669"/>
    <property type="project" value="UniProtKB-KW"/>
</dbReference>
<protein>
    <submittedName>
        <fullName evidence="5">Dihydroneopterin triphosphate pyrophosphatase</fullName>
    </submittedName>
</protein>
<evidence type="ECO:0000259" key="4">
    <source>
        <dbReference type="PROSITE" id="PS51462"/>
    </source>
</evidence>
<sequence length="148" mass="16728">MSQDSIKRPQSVLVVIHTRGGEFLLMRRTRPTGFWQSVTGSLAPGETPRLAAAREVMEETGLRAGGALIDLRHSALFPIIQSWRQRYAPNVCFNREYWFALMLETRRLIQLNPREHLEYRWLSAQAASRLTGSRTNGEAIRALAGAHG</sequence>
<dbReference type="Gene3D" id="3.90.79.10">
    <property type="entry name" value="Nucleoside Triphosphate Pyrophosphohydrolase"/>
    <property type="match status" value="1"/>
</dbReference>
<dbReference type="InterPro" id="IPR000086">
    <property type="entry name" value="NUDIX_hydrolase_dom"/>
</dbReference>
<dbReference type="SUPFAM" id="SSF55811">
    <property type="entry name" value="Nudix"/>
    <property type="match status" value="1"/>
</dbReference>
<dbReference type="PANTHER" id="PTHR21340">
    <property type="entry name" value="DIADENOSINE 5,5-P1,P4-TETRAPHOSPHATE PYROPHOSPHOHYDROLASE MUTT"/>
    <property type="match status" value="1"/>
</dbReference>
<keyword evidence="6" id="KW-1185">Reference proteome</keyword>
<dbReference type="GO" id="GO:0006167">
    <property type="term" value="P:AMP biosynthetic process"/>
    <property type="evidence" value="ECO:0007669"/>
    <property type="project" value="TreeGrafter"/>
</dbReference>
<dbReference type="Proteomes" id="UP000295717">
    <property type="component" value="Unassembled WGS sequence"/>
</dbReference>
<evidence type="ECO:0000256" key="3">
    <source>
        <dbReference type="PIRSR" id="PIRSR603564-2"/>
    </source>
</evidence>
<feature type="binding site" evidence="2">
    <location>
        <position position="28"/>
    </location>
    <ligand>
        <name>substrate</name>
    </ligand>
</feature>
<feature type="domain" description="Nudix hydrolase" evidence="4">
    <location>
        <begin position="7"/>
        <end position="144"/>
    </location>
</feature>
<dbReference type="PRINTS" id="PR01404">
    <property type="entry name" value="NPPPHYDRLASE"/>
</dbReference>
<dbReference type="GO" id="GO:0046656">
    <property type="term" value="P:folic acid biosynthetic process"/>
    <property type="evidence" value="ECO:0007669"/>
    <property type="project" value="InterPro"/>
</dbReference>
<feature type="binding site" evidence="2">
    <location>
        <position position="133"/>
    </location>
    <ligand>
        <name>substrate</name>
    </ligand>
</feature>
<dbReference type="PANTHER" id="PTHR21340:SF0">
    <property type="entry name" value="BIS(5'-NUCLEOSYL)-TETRAPHOSPHATASE [ASYMMETRICAL]"/>
    <property type="match status" value="1"/>
</dbReference>
<feature type="binding site" evidence="3">
    <location>
        <position position="59"/>
    </location>
    <ligand>
        <name>Mg(2+)</name>
        <dbReference type="ChEBI" id="CHEBI:18420"/>
    </ligand>
</feature>
<evidence type="ECO:0000256" key="2">
    <source>
        <dbReference type="PIRSR" id="PIRSR603564-1"/>
    </source>
</evidence>
<dbReference type="AlphaFoldDB" id="A0A4R3N9W1"/>
<reference evidence="5 6" key="1">
    <citation type="submission" date="2019-03" db="EMBL/GenBank/DDBJ databases">
        <title>Genomic Encyclopedia of Type Strains, Phase IV (KMG-IV): sequencing the most valuable type-strain genomes for metagenomic binning, comparative biology and taxonomic classification.</title>
        <authorList>
            <person name="Goeker M."/>
        </authorList>
    </citation>
    <scope>NUCLEOTIDE SEQUENCE [LARGE SCALE GENOMIC DNA]</scope>
    <source>
        <strain evidence="5 6">DSM 13587</strain>
    </source>
</reference>
<feature type="binding site" evidence="3">
    <location>
        <position position="55"/>
    </location>
    <ligand>
        <name>Mg(2+)</name>
        <dbReference type="ChEBI" id="CHEBI:18420"/>
    </ligand>
</feature>
<keyword evidence="1" id="KW-0378">Hydrolase</keyword>
<comment type="cofactor">
    <cofactor evidence="3">
        <name>Mg(2+)</name>
        <dbReference type="ChEBI" id="CHEBI:18420"/>
    </cofactor>
    <text evidence="3">Binds 1 Mg(2+) ion per subunit.</text>
</comment>
<dbReference type="RefSeq" id="WP_132975026.1">
    <property type="nucleotide sequence ID" value="NZ_SMAO01000001.1"/>
</dbReference>
<evidence type="ECO:0000256" key="1">
    <source>
        <dbReference type="ARBA" id="ARBA00022801"/>
    </source>
</evidence>
<dbReference type="GO" id="GO:0019177">
    <property type="term" value="F:dihydroneopterin triphosphate pyrophosphohydrolase activity"/>
    <property type="evidence" value="ECO:0007669"/>
    <property type="project" value="InterPro"/>
</dbReference>
<dbReference type="CDD" id="cd04664">
    <property type="entry name" value="NUDIX_DHNTPase_like"/>
    <property type="match status" value="1"/>
</dbReference>
<accession>A0A4R3N9W1</accession>
<feature type="binding site" evidence="2">
    <location>
        <position position="7"/>
    </location>
    <ligand>
        <name>substrate</name>
    </ligand>
</feature>
<feature type="binding site" evidence="2">
    <location>
        <position position="39"/>
    </location>
    <ligand>
        <name>substrate</name>
    </ligand>
</feature>
<dbReference type="InterPro" id="IPR015797">
    <property type="entry name" value="NUDIX_hydrolase-like_dom_sf"/>
</dbReference>
<dbReference type="InterPro" id="IPR051325">
    <property type="entry name" value="Nudix_hydrolase_domain"/>
</dbReference>
<dbReference type="GO" id="GO:0004081">
    <property type="term" value="F:bis(5'-nucleosyl)-tetraphosphatase (asymmetrical) activity"/>
    <property type="evidence" value="ECO:0007669"/>
    <property type="project" value="TreeGrafter"/>
</dbReference>
<dbReference type="GO" id="GO:0008828">
    <property type="term" value="F:dATP diphosphatase activity"/>
    <property type="evidence" value="ECO:0007669"/>
    <property type="project" value="InterPro"/>
</dbReference>
<keyword evidence="3" id="KW-0479">Metal-binding</keyword>
<dbReference type="PROSITE" id="PS51462">
    <property type="entry name" value="NUDIX"/>
    <property type="match status" value="1"/>
</dbReference>
<name>A0A4R3N9W1_9GAMM</name>
<evidence type="ECO:0000313" key="6">
    <source>
        <dbReference type="Proteomes" id="UP000295717"/>
    </source>
</evidence>
<dbReference type="OrthoDB" id="7066556at2"/>
<feature type="binding site" evidence="3">
    <location>
        <position position="115"/>
    </location>
    <ligand>
        <name>Mg(2+)</name>
        <dbReference type="ChEBI" id="CHEBI:18420"/>
    </ligand>
</feature>
<evidence type="ECO:0000313" key="5">
    <source>
        <dbReference type="EMBL" id="TCT23943.1"/>
    </source>
</evidence>